<reference evidence="1 2" key="1">
    <citation type="submission" date="2018-11" db="EMBL/GenBank/DDBJ databases">
        <authorList>
            <consortium name="Pathogen Informatics"/>
        </authorList>
    </citation>
    <scope>NUCLEOTIDE SEQUENCE [LARGE SCALE GENOMIC DNA]</scope>
    <source>
        <strain>Denwood</strain>
        <strain evidence="2">Zambia</strain>
    </source>
</reference>
<protein>
    <submittedName>
        <fullName evidence="1">Uncharacterized protein</fullName>
    </submittedName>
</protein>
<dbReference type="PANTHER" id="PTHR47027:SF25">
    <property type="entry name" value="REVERSE TRANSCRIPTASE DOMAIN-CONTAINING PROTEIN"/>
    <property type="match status" value="1"/>
</dbReference>
<gene>
    <name evidence="1" type="ORF">SMTD_LOCUS8359</name>
</gene>
<dbReference type="AlphaFoldDB" id="A0A183P1X3"/>
<sequence>MVTLNLTLCSVEIIHLSYKSSIPSTNNTGHNTNPEAFCSSFDSEFFGKFAVVFNALDNLASLQIKVLLQDWQDSGPALSLSSERIEEVEKPVYLGSCISAGGGVSDEINARIVKARAAYANLGHLWRLRDVGLAVKGWIYNASVKAVLLHACETWPSS</sequence>
<name>A0A183P1X3_9TREM</name>
<dbReference type="Proteomes" id="UP000269396">
    <property type="component" value="Unassembled WGS sequence"/>
</dbReference>
<organism evidence="1 2">
    <name type="scientific">Schistosoma mattheei</name>
    <dbReference type="NCBI Taxonomy" id="31246"/>
    <lineage>
        <taxon>Eukaryota</taxon>
        <taxon>Metazoa</taxon>
        <taxon>Spiralia</taxon>
        <taxon>Lophotrochozoa</taxon>
        <taxon>Platyhelminthes</taxon>
        <taxon>Trematoda</taxon>
        <taxon>Digenea</taxon>
        <taxon>Strigeidida</taxon>
        <taxon>Schistosomatoidea</taxon>
        <taxon>Schistosomatidae</taxon>
        <taxon>Schistosoma</taxon>
    </lineage>
</organism>
<evidence type="ECO:0000313" key="2">
    <source>
        <dbReference type="Proteomes" id="UP000269396"/>
    </source>
</evidence>
<accession>A0A183P1X3</accession>
<dbReference type="EMBL" id="UZAL01028874">
    <property type="protein sequence ID" value="VDP44277.1"/>
    <property type="molecule type" value="Genomic_DNA"/>
</dbReference>
<evidence type="ECO:0000313" key="1">
    <source>
        <dbReference type="EMBL" id="VDP44277.1"/>
    </source>
</evidence>
<dbReference type="PANTHER" id="PTHR47027">
    <property type="entry name" value="REVERSE TRANSCRIPTASE DOMAIN-CONTAINING PROTEIN"/>
    <property type="match status" value="1"/>
</dbReference>
<keyword evidence="2" id="KW-1185">Reference proteome</keyword>
<proteinExistence type="predicted"/>
<dbReference type="STRING" id="31246.A0A183P1X3"/>